<evidence type="ECO:0000313" key="2">
    <source>
        <dbReference type="Proteomes" id="UP000179258"/>
    </source>
</evidence>
<dbReference type="AlphaFoldDB" id="A0A1G2R5W8"/>
<gene>
    <name evidence="1" type="ORF">A3D59_02920</name>
</gene>
<comment type="caution">
    <text evidence="1">The sequence shown here is derived from an EMBL/GenBank/DDBJ whole genome shotgun (WGS) entry which is preliminary data.</text>
</comment>
<evidence type="ECO:0000313" key="1">
    <source>
        <dbReference type="EMBL" id="OHA67958.1"/>
    </source>
</evidence>
<dbReference type="InterPro" id="IPR050407">
    <property type="entry name" value="Geranylgeranyl_reductase"/>
</dbReference>
<dbReference type="InterPro" id="IPR036188">
    <property type="entry name" value="FAD/NAD-bd_sf"/>
</dbReference>
<organism evidence="1 2">
    <name type="scientific">Candidatus Wildermuthbacteria bacterium RIFCSPHIGHO2_02_FULL_47_17</name>
    <dbReference type="NCBI Taxonomy" id="1802452"/>
    <lineage>
        <taxon>Bacteria</taxon>
        <taxon>Candidatus Wildermuthiibacteriota</taxon>
    </lineage>
</organism>
<accession>A0A1G2R5W8</accession>
<dbReference type="EMBL" id="MHTX01000030">
    <property type="protein sequence ID" value="OHA67958.1"/>
    <property type="molecule type" value="Genomic_DNA"/>
</dbReference>
<protein>
    <recommendedName>
        <fullName evidence="3">FAD-binding domain-containing protein</fullName>
    </recommendedName>
</protein>
<dbReference type="Proteomes" id="UP000179258">
    <property type="component" value="Unassembled WGS sequence"/>
</dbReference>
<dbReference type="PANTHER" id="PTHR42685:SF21">
    <property type="entry name" value="DEHYDROGENASE (FLAVOPROTEIN)-LIKE PROTEIN"/>
    <property type="match status" value="1"/>
</dbReference>
<proteinExistence type="predicted"/>
<dbReference type="Gene3D" id="3.50.50.60">
    <property type="entry name" value="FAD/NAD(P)-binding domain"/>
    <property type="match status" value="1"/>
</dbReference>
<evidence type="ECO:0008006" key="3">
    <source>
        <dbReference type="Google" id="ProtNLM"/>
    </source>
</evidence>
<name>A0A1G2R5W8_9BACT</name>
<sequence>MEGSRRPKQRVAIFGAGAVGLYLAWKLSQLGHVAVVFEKMARIEIKPCSGLISETACRMIPGMERYVENRILSCRIHFPRKTINLSLKPTFVCVPRKALNERLFRLAQSSAVSVVYSSSFNGSFAEELLSRFDRIVGCDGAFSAVRKACRLGDPKMKLGLQAIASVKDDSVYADVWPEKGGFFWRIPRGETVEYGIMGARSSAHGDFIRLIAELGVSDLGSIKSAPIPCGLRLPDNPRITLCGDAAGLTKPWSGGGLLWGFRAADILAECFPDFTLYRQRMRRVFMPQIIGGRALTSFMCLLGNKIPFLLPANIGYDNDFLPLPTNK</sequence>
<dbReference type="SUPFAM" id="SSF51905">
    <property type="entry name" value="FAD/NAD(P)-binding domain"/>
    <property type="match status" value="1"/>
</dbReference>
<reference evidence="1 2" key="1">
    <citation type="journal article" date="2016" name="Nat. Commun.">
        <title>Thousands of microbial genomes shed light on interconnected biogeochemical processes in an aquifer system.</title>
        <authorList>
            <person name="Anantharaman K."/>
            <person name="Brown C.T."/>
            <person name="Hug L.A."/>
            <person name="Sharon I."/>
            <person name="Castelle C.J."/>
            <person name="Probst A.J."/>
            <person name="Thomas B.C."/>
            <person name="Singh A."/>
            <person name="Wilkins M.J."/>
            <person name="Karaoz U."/>
            <person name="Brodie E.L."/>
            <person name="Williams K.H."/>
            <person name="Hubbard S.S."/>
            <person name="Banfield J.F."/>
        </authorList>
    </citation>
    <scope>NUCLEOTIDE SEQUENCE [LARGE SCALE GENOMIC DNA]</scope>
</reference>
<dbReference type="PANTHER" id="PTHR42685">
    <property type="entry name" value="GERANYLGERANYL DIPHOSPHATE REDUCTASE"/>
    <property type="match status" value="1"/>
</dbReference>